<gene>
    <name evidence="2" type="ORF">DKP91_11930</name>
    <name evidence="4" type="ORF">DTPHA_602533</name>
    <name evidence="3" type="ORF">FCF09_14040</name>
</gene>
<evidence type="ECO:0000256" key="1">
    <source>
        <dbReference type="SAM" id="Phobius"/>
    </source>
</evidence>
<evidence type="ECO:0000313" key="3">
    <source>
        <dbReference type="EMBL" id="QHT44802.1"/>
    </source>
</evidence>
<proteinExistence type="predicted"/>
<evidence type="ECO:0000313" key="4">
    <source>
        <dbReference type="EMBL" id="SAM52264.1"/>
    </source>
</evidence>
<dbReference type="Proteomes" id="UP000249070">
    <property type="component" value="Unassembled WGS sequence"/>
</dbReference>
<dbReference type="EMBL" id="FKLM01000064">
    <property type="protein sequence ID" value="SAM52264.1"/>
    <property type="molecule type" value="Genomic_DNA"/>
</dbReference>
<reference evidence="2 6" key="2">
    <citation type="submission" date="2018-05" db="EMBL/GenBank/DDBJ databases">
        <title>Vancomycin-resistant Enterococcus faecium strain from Chelyabinsk, Russia.</title>
        <authorList>
            <person name="Gostev V."/>
            <person name="Goncharov A."/>
            <person name="Kolodzhieva V."/>
            <person name="Suvorov A."/>
            <person name="Sidorenko S."/>
            <person name="Zueva L."/>
        </authorList>
    </citation>
    <scope>NUCLEOTIDE SEQUENCE [LARGE SCALE GENOMIC DNA]</scope>
    <source>
        <strain evidence="2 6">20</strain>
    </source>
</reference>
<dbReference type="RefSeq" id="WP_002320855.1">
    <property type="nucleotide sequence ID" value="NZ_AP026568.1"/>
</dbReference>
<evidence type="ECO:0000313" key="6">
    <source>
        <dbReference type="Proteomes" id="UP000249070"/>
    </source>
</evidence>
<feature type="transmembrane region" description="Helical" evidence="1">
    <location>
        <begin position="112"/>
        <end position="133"/>
    </location>
</feature>
<dbReference type="EMBL" id="QHGU01000074">
    <property type="protein sequence ID" value="PZM54853.1"/>
    <property type="molecule type" value="Genomic_DNA"/>
</dbReference>
<keyword evidence="1" id="KW-0812">Transmembrane</keyword>
<dbReference type="AlphaFoldDB" id="A0A1A7SSY3"/>
<organism evidence="3">
    <name type="scientific">Enterococcus faecium</name>
    <name type="common">Streptococcus faecium</name>
    <dbReference type="NCBI Taxonomy" id="1352"/>
    <lineage>
        <taxon>Bacteria</taxon>
        <taxon>Bacillati</taxon>
        <taxon>Bacillota</taxon>
        <taxon>Bacilli</taxon>
        <taxon>Lactobacillales</taxon>
        <taxon>Enterococcaceae</taxon>
        <taxon>Enterococcus</taxon>
    </lineage>
</organism>
<reference evidence="3" key="3">
    <citation type="journal article" date="2020" name="J. Antimicrob. Chemother.">
        <title>Tandem amplification of the vanM gene cluster drives vancomycin resistance in vancomycin-variable enterococci.</title>
        <authorList>
            <person name="Sun L."/>
            <person name="Chen Y."/>
            <person name="Hua X."/>
            <person name="Chen Y."/>
            <person name="Hong J."/>
            <person name="Wu X."/>
            <person name="Jiang Y."/>
            <person name="van Schaik W."/>
            <person name="Qu T."/>
            <person name="Yu Y."/>
        </authorList>
    </citation>
    <scope>NUCLEOTIDE SEQUENCE [LARGE SCALE GENOMIC DNA]</scope>
    <source>
        <strain evidence="3">ZY2</strain>
        <plasmid evidence="3">pZY2</plasmid>
    </source>
</reference>
<dbReference type="GeneID" id="66455759"/>
<reference evidence="4 5" key="1">
    <citation type="submission" date="2016-04" db="EMBL/GenBank/DDBJ databases">
        <authorList>
            <person name="Millard A."/>
        </authorList>
    </citation>
    <scope>NUCLEOTIDE SEQUENCE [LARGE SCALE GENOMIC DNA]</scope>
    <source>
        <strain evidence="4">Isolate 22</strain>
    </source>
</reference>
<feature type="transmembrane region" description="Helical" evidence="1">
    <location>
        <begin position="28"/>
        <end position="49"/>
    </location>
</feature>
<keyword evidence="3" id="KW-0614">Plasmid</keyword>
<protein>
    <submittedName>
        <fullName evidence="3">Uncharacterized protein</fullName>
    </submittedName>
</protein>
<keyword evidence="1" id="KW-0472">Membrane</keyword>
<accession>A0A1A7SSY3</accession>
<dbReference type="Proteomes" id="UP000183509">
    <property type="component" value="Unassembled WGS sequence"/>
</dbReference>
<keyword evidence="1" id="KW-1133">Transmembrane helix</keyword>
<evidence type="ECO:0000313" key="5">
    <source>
        <dbReference type="Proteomes" id="UP000183509"/>
    </source>
</evidence>
<sequence>MSEKSIELKEYKRSDGEKYYPVASFSKSVYLVGRALVVGAIGIYILHWVTKVVQLLVDTLVSILVSLNDVNGTDDLGLKEMFKELLNAFFPNYLSYSYNVQSFFAKLHLVDISILVLEAGTVFFVGYLVTLMFRHHYGEQRPFFDDMESRRLKREALEAMDVKYDPNKIIGDETNNKKRKRNKTQLESDVLSTLKNIKISVHTRRDLSVNEDIREYIVKIPQPKGKKVRETVLRQIQDLGSILTRATSGRAKFGEKEDEVSGDYFIFRASVNIERERKERVSTKNKETERATSSIAVSNSQFSFPINLFADNSKNIQNQTEKARKYAETQKQSLELYLSSADVPASLTDMHVGNTSIEYLFTLSRTRKIQLSSMKEEIETYLHISGVIVRINAGRIQITLPLGENDRIPIDVPSMINSVF</sequence>
<evidence type="ECO:0000313" key="2">
    <source>
        <dbReference type="EMBL" id="PZM54853.1"/>
    </source>
</evidence>
<name>A0A1A7SSY3_ENTFC</name>
<geneLocation type="plasmid" evidence="3">
    <name>pZY2</name>
</geneLocation>
<dbReference type="EMBL" id="CP039730">
    <property type="protein sequence ID" value="QHT44802.1"/>
    <property type="molecule type" value="Genomic_DNA"/>
</dbReference>